<reference evidence="2" key="1">
    <citation type="submission" date="2016-06" db="EMBL/GenBank/DDBJ databases">
        <title>Parallel loss of symbiosis genes in relatives of nitrogen-fixing non-legume Parasponia.</title>
        <authorList>
            <person name="Van Velzen R."/>
            <person name="Holmer R."/>
            <person name="Bu F."/>
            <person name="Rutten L."/>
            <person name="Van Zeijl A."/>
            <person name="Liu W."/>
            <person name="Santuari L."/>
            <person name="Cao Q."/>
            <person name="Sharma T."/>
            <person name="Shen D."/>
            <person name="Roswanjaya Y."/>
            <person name="Wardhani T."/>
            <person name="Kalhor M.S."/>
            <person name="Jansen J."/>
            <person name="Van den Hoogen J."/>
            <person name="Gungor B."/>
            <person name="Hartog M."/>
            <person name="Hontelez J."/>
            <person name="Verver J."/>
            <person name="Yang W.-C."/>
            <person name="Schijlen E."/>
            <person name="Repin R."/>
            <person name="Schilthuizen M."/>
            <person name="Schranz E."/>
            <person name="Heidstra R."/>
            <person name="Miyata K."/>
            <person name="Fedorova E."/>
            <person name="Kohlen W."/>
            <person name="Bisseling T."/>
            <person name="Smit S."/>
            <person name="Geurts R."/>
        </authorList>
    </citation>
    <scope>NUCLEOTIDE SEQUENCE [LARGE SCALE GENOMIC DNA]</scope>
    <source>
        <strain evidence="2">cv. WU1-14</strain>
    </source>
</reference>
<dbReference type="EMBL" id="JXTB01000201">
    <property type="protein sequence ID" value="PON53929.1"/>
    <property type="molecule type" value="Genomic_DNA"/>
</dbReference>
<accession>A0A2P5BYU7</accession>
<organism evidence="1 2">
    <name type="scientific">Parasponia andersonii</name>
    <name type="common">Sponia andersonii</name>
    <dbReference type="NCBI Taxonomy" id="3476"/>
    <lineage>
        <taxon>Eukaryota</taxon>
        <taxon>Viridiplantae</taxon>
        <taxon>Streptophyta</taxon>
        <taxon>Embryophyta</taxon>
        <taxon>Tracheophyta</taxon>
        <taxon>Spermatophyta</taxon>
        <taxon>Magnoliopsida</taxon>
        <taxon>eudicotyledons</taxon>
        <taxon>Gunneridae</taxon>
        <taxon>Pentapetalae</taxon>
        <taxon>rosids</taxon>
        <taxon>fabids</taxon>
        <taxon>Rosales</taxon>
        <taxon>Cannabaceae</taxon>
        <taxon>Parasponia</taxon>
    </lineage>
</organism>
<dbReference type="Proteomes" id="UP000237105">
    <property type="component" value="Unassembled WGS sequence"/>
</dbReference>
<dbReference type="AlphaFoldDB" id="A0A2P5BYU7"/>
<evidence type="ECO:0000313" key="1">
    <source>
        <dbReference type="EMBL" id="PON53929.1"/>
    </source>
</evidence>
<gene>
    <name evidence="1" type="ORF">PanWU01x14_199260</name>
</gene>
<comment type="caution">
    <text evidence="1">The sequence shown here is derived from an EMBL/GenBank/DDBJ whole genome shotgun (WGS) entry which is preliminary data.</text>
</comment>
<protein>
    <submittedName>
        <fullName evidence="1">Uncharacterized protein</fullName>
    </submittedName>
</protein>
<evidence type="ECO:0000313" key="2">
    <source>
        <dbReference type="Proteomes" id="UP000237105"/>
    </source>
</evidence>
<keyword evidence="2" id="KW-1185">Reference proteome</keyword>
<sequence>MAKQQLKNNLATVIFIASDLWIAVHPSRVSAASSMVGAWVVEGRRMNNIRRWRILRCSRAFARKK</sequence>
<name>A0A2P5BYU7_PARAD</name>
<proteinExistence type="predicted"/>